<evidence type="ECO:0000259" key="11">
    <source>
        <dbReference type="SMART" id="SM00382"/>
    </source>
</evidence>
<dbReference type="InterPro" id="IPR027417">
    <property type="entry name" value="P-loop_NTPase"/>
</dbReference>
<evidence type="ECO:0000256" key="5">
    <source>
        <dbReference type="ARBA" id="ARBA00022741"/>
    </source>
</evidence>
<accession>A0A9Q1RJE7</accession>
<evidence type="ECO:0000256" key="4">
    <source>
        <dbReference type="ARBA" id="ARBA00022490"/>
    </source>
</evidence>
<dbReference type="InterPro" id="IPR003959">
    <property type="entry name" value="ATPase_AAA_core"/>
</dbReference>
<dbReference type="OrthoDB" id="756017at2759"/>
<dbReference type="Pfam" id="PF16450">
    <property type="entry name" value="Prot_ATP_ID_OB_C"/>
    <property type="match status" value="1"/>
</dbReference>
<organism evidence="12 13">
    <name type="scientific">Anisodus acutangulus</name>
    <dbReference type="NCBI Taxonomy" id="402998"/>
    <lineage>
        <taxon>Eukaryota</taxon>
        <taxon>Viridiplantae</taxon>
        <taxon>Streptophyta</taxon>
        <taxon>Embryophyta</taxon>
        <taxon>Tracheophyta</taxon>
        <taxon>Spermatophyta</taxon>
        <taxon>Magnoliopsida</taxon>
        <taxon>eudicotyledons</taxon>
        <taxon>Gunneridae</taxon>
        <taxon>Pentapetalae</taxon>
        <taxon>asterids</taxon>
        <taxon>lamiids</taxon>
        <taxon>Solanales</taxon>
        <taxon>Solanaceae</taxon>
        <taxon>Solanoideae</taxon>
        <taxon>Hyoscyameae</taxon>
        <taxon>Anisodus</taxon>
    </lineage>
</organism>
<gene>
    <name evidence="12" type="ORF">K7X08_003423</name>
</gene>
<dbReference type="FunFam" id="2.40.50.140:FF:000067">
    <property type="entry name" value="26S protease regulatory subunit 4"/>
    <property type="match status" value="1"/>
</dbReference>
<dbReference type="GO" id="GO:0000502">
    <property type="term" value="C:proteasome complex"/>
    <property type="evidence" value="ECO:0007669"/>
    <property type="project" value="UniProtKB-KW"/>
</dbReference>
<feature type="compositionally biased region" description="Basic and acidic residues" evidence="10">
    <location>
        <begin position="543"/>
        <end position="570"/>
    </location>
</feature>
<dbReference type="Pfam" id="PF00004">
    <property type="entry name" value="AAA"/>
    <property type="match status" value="1"/>
</dbReference>
<dbReference type="SMART" id="SM00382">
    <property type="entry name" value="AAA"/>
    <property type="match status" value="1"/>
</dbReference>
<feature type="region of interest" description="Disordered" evidence="10">
    <location>
        <begin position="527"/>
        <end position="578"/>
    </location>
</feature>
<dbReference type="Gene3D" id="1.20.120.20">
    <property type="entry name" value="Apolipoprotein"/>
    <property type="match status" value="1"/>
</dbReference>
<dbReference type="InterPro" id="IPR050221">
    <property type="entry name" value="26S_Proteasome_ATPase"/>
</dbReference>
<dbReference type="InterPro" id="IPR012340">
    <property type="entry name" value="NA-bd_OB-fold"/>
</dbReference>
<dbReference type="Gene3D" id="1.10.8.60">
    <property type="match status" value="1"/>
</dbReference>
<dbReference type="FunFam" id="3.40.50.300:FF:000039">
    <property type="entry name" value="26S proteasome regulatory subunit 4"/>
    <property type="match status" value="1"/>
</dbReference>
<feature type="region of interest" description="Disordered" evidence="10">
    <location>
        <begin position="487"/>
        <end position="511"/>
    </location>
</feature>
<evidence type="ECO:0000256" key="10">
    <source>
        <dbReference type="SAM" id="MobiDB-lite"/>
    </source>
</evidence>
<evidence type="ECO:0000313" key="13">
    <source>
        <dbReference type="Proteomes" id="UP001152561"/>
    </source>
</evidence>
<sequence length="578" mass="64124">MGQGTPGGLNRQLPGDRKNDGDKKEKKFEQPAPPARVGRKQRKQKGPEAAARLPTVKPLTKCKLRLLKLDRIKDYLLMEEEFVANQERLKPQEEKTEEDRSKVDDLRGSPMSVGNLEELIDENHAIVSSSVGPEYYVGILSFVDKDQLEPGCAILMHNKVLSVVGLLQDDVDPMVSVMKVEKAPLESYADIGGLDAQIQEIKEAVELPLTHPELYEDIGIKPPKGVILYGEPGTGKTLLAKAVANSTSATFLRVVGSELIQKYLGDGPKLVRELFRVADDLSPSIVFIDEIDAVGTKRYDAHSGGEREIQRTMLELLNQLDGFDSRGDVKVILATNKIESLDPALLRPGRIDRKIEFPLPDIKTRRRIFTIHTARMTLADDVNLEEFVMTKDEFSGADIKAICTEAGLLALRERRMKVTHADFKKAKDKLELQFALFMLMFLVSWRKQNITLRTSGNSIVQTTNRHLATAFIDEAQNTVQKGADAMKQGADAAKRASHEVKNETASAADEALRKTKEVGGKVADTAQDMAGKARHTAQQTWDSVKETTQKMKDTVKGKAEESTEAIKDNVNKSMNSKN</sequence>
<evidence type="ECO:0000256" key="9">
    <source>
        <dbReference type="RuleBase" id="RU003651"/>
    </source>
</evidence>
<dbReference type="GO" id="GO:0005737">
    <property type="term" value="C:cytoplasm"/>
    <property type="evidence" value="ECO:0007669"/>
    <property type="project" value="UniProtKB-SubCell"/>
</dbReference>
<protein>
    <recommendedName>
        <fullName evidence="11">AAA+ ATPase domain-containing protein</fullName>
    </recommendedName>
</protein>
<evidence type="ECO:0000256" key="6">
    <source>
        <dbReference type="ARBA" id="ARBA00022840"/>
    </source>
</evidence>
<keyword evidence="8" id="KW-0539">Nucleus</keyword>
<keyword evidence="5 9" id="KW-0547">Nucleotide-binding</keyword>
<feature type="compositionally biased region" description="Basic and acidic residues" evidence="10">
    <location>
        <begin position="492"/>
        <end position="502"/>
    </location>
</feature>
<dbReference type="EMBL" id="JAJAGQ010000006">
    <property type="protein sequence ID" value="KAJ8559365.1"/>
    <property type="molecule type" value="Genomic_DNA"/>
</dbReference>
<proteinExistence type="inferred from homology"/>
<dbReference type="Gene3D" id="2.40.50.140">
    <property type="entry name" value="Nucleic acid-binding proteins"/>
    <property type="match status" value="1"/>
</dbReference>
<keyword evidence="7" id="KW-0647">Proteasome</keyword>
<dbReference type="PROSITE" id="PS00674">
    <property type="entry name" value="AAA"/>
    <property type="match status" value="1"/>
</dbReference>
<dbReference type="GO" id="GO:0005634">
    <property type="term" value="C:nucleus"/>
    <property type="evidence" value="ECO:0007669"/>
    <property type="project" value="UniProtKB-SubCell"/>
</dbReference>
<evidence type="ECO:0000256" key="3">
    <source>
        <dbReference type="ARBA" id="ARBA00006914"/>
    </source>
</evidence>
<feature type="domain" description="AAA+ ATPase" evidence="11">
    <location>
        <begin position="222"/>
        <end position="361"/>
    </location>
</feature>
<evidence type="ECO:0000256" key="8">
    <source>
        <dbReference type="ARBA" id="ARBA00023242"/>
    </source>
</evidence>
<dbReference type="Pfam" id="PF17862">
    <property type="entry name" value="AAA_lid_3"/>
    <property type="match status" value="1"/>
</dbReference>
<name>A0A9Q1RJE7_9SOLA</name>
<dbReference type="AlphaFoldDB" id="A0A9Q1RJE7"/>
<evidence type="ECO:0000256" key="2">
    <source>
        <dbReference type="ARBA" id="ARBA00004496"/>
    </source>
</evidence>
<keyword evidence="13" id="KW-1185">Reference proteome</keyword>
<evidence type="ECO:0000256" key="7">
    <source>
        <dbReference type="ARBA" id="ARBA00022942"/>
    </source>
</evidence>
<dbReference type="GO" id="GO:0007292">
    <property type="term" value="P:female gamete generation"/>
    <property type="evidence" value="ECO:0007669"/>
    <property type="project" value="UniProtKB-ARBA"/>
</dbReference>
<dbReference type="FunFam" id="1.10.8.60:FF:000007">
    <property type="entry name" value="26S proteasome regulatory subunit 4"/>
    <property type="match status" value="1"/>
</dbReference>
<feature type="region of interest" description="Disordered" evidence="10">
    <location>
        <begin position="1"/>
        <end position="54"/>
    </location>
</feature>
<comment type="similarity">
    <text evidence="3 9">Belongs to the AAA ATPase family.</text>
</comment>
<dbReference type="SUPFAM" id="SSF52540">
    <property type="entry name" value="P-loop containing nucleoside triphosphate hydrolases"/>
    <property type="match status" value="1"/>
</dbReference>
<dbReference type="GO" id="GO:0048232">
    <property type="term" value="P:male gamete generation"/>
    <property type="evidence" value="ECO:0007669"/>
    <property type="project" value="UniProtKB-ARBA"/>
</dbReference>
<dbReference type="InterPro" id="IPR003960">
    <property type="entry name" value="ATPase_AAA_CS"/>
</dbReference>
<dbReference type="InterPro" id="IPR041569">
    <property type="entry name" value="AAA_lid_3"/>
</dbReference>
<reference evidence="13" key="1">
    <citation type="journal article" date="2023" name="Proc. Natl. Acad. Sci. U.S.A.">
        <title>Genomic and structural basis for evolution of tropane alkaloid biosynthesis.</title>
        <authorList>
            <person name="Wanga Y.-J."/>
            <person name="Taina T."/>
            <person name="Yua J.-Y."/>
            <person name="Lia J."/>
            <person name="Xua B."/>
            <person name="Chenc J."/>
            <person name="D'Auriad J.C."/>
            <person name="Huanga J.-P."/>
            <person name="Huanga S.-X."/>
        </authorList>
    </citation>
    <scope>NUCLEOTIDE SEQUENCE [LARGE SCALE GENOMIC DNA]</scope>
    <source>
        <strain evidence="13">cv. KIB-2019</strain>
    </source>
</reference>
<evidence type="ECO:0000313" key="12">
    <source>
        <dbReference type="EMBL" id="KAJ8559365.1"/>
    </source>
</evidence>
<keyword evidence="4" id="KW-0963">Cytoplasm</keyword>
<evidence type="ECO:0000256" key="1">
    <source>
        <dbReference type="ARBA" id="ARBA00004123"/>
    </source>
</evidence>
<comment type="caution">
    <text evidence="12">The sequence shown here is derived from an EMBL/GenBank/DDBJ whole genome shotgun (WGS) entry which is preliminary data.</text>
</comment>
<dbReference type="Gene3D" id="3.40.50.300">
    <property type="entry name" value="P-loop containing nucleotide triphosphate hydrolases"/>
    <property type="match status" value="1"/>
</dbReference>
<dbReference type="PANTHER" id="PTHR23073">
    <property type="entry name" value="26S PROTEASOME REGULATORY SUBUNIT"/>
    <property type="match status" value="1"/>
</dbReference>
<dbReference type="Proteomes" id="UP001152561">
    <property type="component" value="Unassembled WGS sequence"/>
</dbReference>
<dbReference type="GO" id="GO:0016887">
    <property type="term" value="F:ATP hydrolysis activity"/>
    <property type="evidence" value="ECO:0007669"/>
    <property type="project" value="InterPro"/>
</dbReference>
<feature type="region of interest" description="Disordered" evidence="10">
    <location>
        <begin position="88"/>
        <end position="108"/>
    </location>
</feature>
<dbReference type="GO" id="GO:0005524">
    <property type="term" value="F:ATP binding"/>
    <property type="evidence" value="ECO:0007669"/>
    <property type="project" value="UniProtKB-KW"/>
</dbReference>
<feature type="compositionally biased region" description="Basic and acidic residues" evidence="10">
    <location>
        <begin position="88"/>
        <end position="107"/>
    </location>
</feature>
<keyword evidence="6 9" id="KW-0067">ATP-binding</keyword>
<dbReference type="GO" id="GO:0010078">
    <property type="term" value="P:maintenance of root meristem identity"/>
    <property type="evidence" value="ECO:0007669"/>
    <property type="project" value="UniProtKB-ARBA"/>
</dbReference>
<dbReference type="InterPro" id="IPR003593">
    <property type="entry name" value="AAA+_ATPase"/>
</dbReference>
<dbReference type="InterPro" id="IPR032501">
    <property type="entry name" value="Prot_ATP_ID_OB_2nd"/>
</dbReference>
<feature type="compositionally biased region" description="Basic and acidic residues" evidence="10">
    <location>
        <begin position="14"/>
        <end position="29"/>
    </location>
</feature>
<comment type="subcellular location">
    <subcellularLocation>
        <location evidence="2">Cytoplasm</location>
    </subcellularLocation>
    <subcellularLocation>
        <location evidence="1">Nucleus</location>
    </subcellularLocation>
</comment>